<evidence type="ECO:0000256" key="1">
    <source>
        <dbReference type="ARBA" id="ARBA00011601"/>
    </source>
</evidence>
<dbReference type="InterPro" id="IPR029055">
    <property type="entry name" value="Ntn_hydrolases_N"/>
</dbReference>
<proteinExistence type="predicted"/>
<dbReference type="GO" id="GO:0004298">
    <property type="term" value="F:threonine-type endopeptidase activity"/>
    <property type="evidence" value="ECO:0007669"/>
    <property type="project" value="TreeGrafter"/>
</dbReference>
<comment type="subunit">
    <text evidence="1">Heterotetramer of two alpha and two beta chains arranged as a dimer of alpha/beta heterodimers.</text>
</comment>
<dbReference type="InterPro" id="IPR000246">
    <property type="entry name" value="Peptidase_T2"/>
</dbReference>
<dbReference type="GO" id="GO:0051604">
    <property type="term" value="P:protein maturation"/>
    <property type="evidence" value="ECO:0007669"/>
    <property type="project" value="TreeGrafter"/>
</dbReference>
<reference evidence="4 5" key="1">
    <citation type="journal article" date="2024" name="Nat. Commun.">
        <title>Phylogenomics reveals the evolutionary origins of lichenization in chlorophyte algae.</title>
        <authorList>
            <person name="Puginier C."/>
            <person name="Libourel C."/>
            <person name="Otte J."/>
            <person name="Skaloud P."/>
            <person name="Haon M."/>
            <person name="Grisel S."/>
            <person name="Petersen M."/>
            <person name="Berrin J.G."/>
            <person name="Delaux P.M."/>
            <person name="Dal Grande F."/>
            <person name="Keller J."/>
        </authorList>
    </citation>
    <scope>NUCLEOTIDE SEQUENCE [LARGE SCALE GENOMIC DNA]</scope>
    <source>
        <strain evidence="4 5">SAG 245.80</strain>
    </source>
</reference>
<feature type="site" description="Cleavage; by autolysis" evidence="3">
    <location>
        <begin position="210"/>
        <end position="211"/>
    </location>
</feature>
<evidence type="ECO:0000313" key="4">
    <source>
        <dbReference type="EMBL" id="KAK9821428.1"/>
    </source>
</evidence>
<protein>
    <recommendedName>
        <fullName evidence="6">Asparaginase</fullName>
    </recommendedName>
</protein>
<evidence type="ECO:0000256" key="3">
    <source>
        <dbReference type="PIRSR" id="PIRSR600246-3"/>
    </source>
</evidence>
<comment type="caution">
    <text evidence="4">The sequence shown here is derived from an EMBL/GenBank/DDBJ whole genome shotgun (WGS) entry which is preliminary data.</text>
</comment>
<dbReference type="AlphaFoldDB" id="A0AAW1QJH5"/>
<name>A0AAW1QJH5_9CHLO</name>
<evidence type="ECO:0008006" key="6">
    <source>
        <dbReference type="Google" id="ProtNLM"/>
    </source>
</evidence>
<dbReference type="SUPFAM" id="SSF56235">
    <property type="entry name" value="N-terminal nucleophile aminohydrolases (Ntn hydrolases)"/>
    <property type="match status" value="1"/>
</dbReference>
<gene>
    <name evidence="4" type="ORF">WJX81_004362</name>
</gene>
<dbReference type="PANTHER" id="PTHR10188:SF8">
    <property type="entry name" value="THREONINE ASPARTASE 1"/>
    <property type="match status" value="1"/>
</dbReference>
<organism evidence="4 5">
    <name type="scientific">Elliptochloris bilobata</name>
    <dbReference type="NCBI Taxonomy" id="381761"/>
    <lineage>
        <taxon>Eukaryota</taxon>
        <taxon>Viridiplantae</taxon>
        <taxon>Chlorophyta</taxon>
        <taxon>core chlorophytes</taxon>
        <taxon>Trebouxiophyceae</taxon>
        <taxon>Trebouxiophyceae incertae sedis</taxon>
        <taxon>Elliptochloris clade</taxon>
        <taxon>Elliptochloris</taxon>
    </lineage>
</organism>
<keyword evidence="5" id="KW-1185">Reference proteome</keyword>
<dbReference type="GO" id="GO:0005737">
    <property type="term" value="C:cytoplasm"/>
    <property type="evidence" value="ECO:0007669"/>
    <property type="project" value="TreeGrafter"/>
</dbReference>
<evidence type="ECO:0000256" key="2">
    <source>
        <dbReference type="PIRSR" id="PIRSR600246-1"/>
    </source>
</evidence>
<dbReference type="Gene3D" id="3.60.20.30">
    <property type="entry name" value="(Glycosyl)asparaginase"/>
    <property type="match status" value="1"/>
</dbReference>
<dbReference type="EMBL" id="JALJOU010000102">
    <property type="protein sequence ID" value="KAK9821428.1"/>
    <property type="molecule type" value="Genomic_DNA"/>
</dbReference>
<accession>A0AAW1QJH5</accession>
<feature type="active site" description="Nucleophile" evidence="2">
    <location>
        <position position="211"/>
    </location>
</feature>
<sequence>MAGQRPCFVAVHVGAGWHSHSAEPAYCAAMRQACSVARDCIEAGEPAERAAAAAVALLEDAPVTNAGRGSSLTEEGAVENDASVMAGDGAFGAVGAASGLRNAVAVAACLAAETRERLPAGRVHPMMLAGDGARRWALARGLPAAASARDAEEWHVTDAAVRRWRRYQALAAAADLACLDEGGDADRIGHGSPACGAAAGSADSECKVHDTVGAVCVGPGGAAAAAVSSGGIALKAPGRVGEAAIYGAGCWAANPDAASDRPGVAAGPPGVCAADALTCTFGVRAELPLRDP</sequence>
<dbReference type="Proteomes" id="UP001445335">
    <property type="component" value="Unassembled WGS sequence"/>
</dbReference>
<dbReference type="PANTHER" id="PTHR10188">
    <property type="entry name" value="L-ASPARAGINASE"/>
    <property type="match status" value="1"/>
</dbReference>
<dbReference type="Pfam" id="PF01112">
    <property type="entry name" value="Asparaginase_2"/>
    <property type="match status" value="1"/>
</dbReference>
<evidence type="ECO:0000313" key="5">
    <source>
        <dbReference type="Proteomes" id="UP001445335"/>
    </source>
</evidence>